<feature type="chain" id="PRO_5039537298" description="Sporulation stage II protein D amidase enhancer LytB N-terminal domain-containing protein" evidence="2">
    <location>
        <begin position="22"/>
        <end position="510"/>
    </location>
</feature>
<dbReference type="AlphaFoldDB" id="A0A2N9JGU6"/>
<dbReference type="InterPro" id="IPR013486">
    <property type="entry name" value="SpoIID/LytB"/>
</dbReference>
<dbReference type="Pfam" id="PF08486">
    <property type="entry name" value="SpoIID"/>
    <property type="match status" value="1"/>
</dbReference>
<organism evidence="4 5">
    <name type="scientific">Micropruina glycogenica</name>
    <dbReference type="NCBI Taxonomy" id="75385"/>
    <lineage>
        <taxon>Bacteria</taxon>
        <taxon>Bacillati</taxon>
        <taxon>Actinomycetota</taxon>
        <taxon>Actinomycetes</taxon>
        <taxon>Propionibacteriales</taxon>
        <taxon>Nocardioidaceae</taxon>
        <taxon>Micropruina</taxon>
    </lineage>
</organism>
<dbReference type="KEGG" id="mgg:MPLG2_1712"/>
<evidence type="ECO:0000256" key="1">
    <source>
        <dbReference type="SAM" id="MobiDB-lite"/>
    </source>
</evidence>
<gene>
    <name evidence="4" type="ORF">MPLG2_1712</name>
</gene>
<evidence type="ECO:0000259" key="3">
    <source>
        <dbReference type="Pfam" id="PF08486"/>
    </source>
</evidence>
<evidence type="ECO:0000256" key="2">
    <source>
        <dbReference type="SAM" id="SignalP"/>
    </source>
</evidence>
<accession>A0A2N9JGU6</accession>
<dbReference type="EMBL" id="LT985188">
    <property type="protein sequence ID" value="SPD86748.1"/>
    <property type="molecule type" value="Genomic_DNA"/>
</dbReference>
<proteinExistence type="predicted"/>
<dbReference type="RefSeq" id="WP_105185638.1">
    <property type="nucleotide sequence ID" value="NZ_BAAAGO010000039.1"/>
</dbReference>
<evidence type="ECO:0000313" key="4">
    <source>
        <dbReference type="EMBL" id="SPD86748.1"/>
    </source>
</evidence>
<feature type="region of interest" description="Disordered" evidence="1">
    <location>
        <begin position="467"/>
        <end position="487"/>
    </location>
</feature>
<name>A0A2N9JGU6_9ACTN</name>
<dbReference type="Pfam" id="PF08310">
    <property type="entry name" value="LGFP"/>
    <property type="match status" value="1"/>
</dbReference>
<feature type="signal peptide" evidence="2">
    <location>
        <begin position="1"/>
        <end position="21"/>
    </location>
</feature>
<dbReference type="InterPro" id="IPR013207">
    <property type="entry name" value="LGFP"/>
</dbReference>
<dbReference type="GO" id="GO:0030435">
    <property type="term" value="P:sporulation resulting in formation of a cellular spore"/>
    <property type="evidence" value="ECO:0007669"/>
    <property type="project" value="InterPro"/>
</dbReference>
<dbReference type="Proteomes" id="UP000238164">
    <property type="component" value="Chromosome 1"/>
</dbReference>
<feature type="domain" description="Sporulation stage II protein D amidase enhancer LytB N-terminal" evidence="3">
    <location>
        <begin position="197"/>
        <end position="287"/>
    </location>
</feature>
<evidence type="ECO:0000313" key="5">
    <source>
        <dbReference type="Proteomes" id="UP000238164"/>
    </source>
</evidence>
<dbReference type="NCBIfam" id="TIGR02669">
    <property type="entry name" value="SpoIID_LytB"/>
    <property type="match status" value="1"/>
</dbReference>
<sequence length="510" mass="54106">MAVTRTRILALAVALTGSVMTAPVTPTQAADATVKPLNGYVVVTGAGWGHGKGMSQYGAYGAADAGLSHEKILAFYYPKTTLSTLKSGNTIRVWVSADTDKMLNVMPSSGQRVRDSAGHTYTLPTGSKYRQWRIKRSGSKRVLQYLNSSSKWVTRTTKLTSSRVWTFDNPSRGIVTVRLPGSVSRDYRDKVALRFYGSGARTVNTVSMEHYVRGVVPREMPTSWHSEAVQAQAVAARSYAARYQSSPQTSIYDLCDTTYCQVYGGQDAETSGGNSAVAATPNQVLRYGSAVALTMFSSSNGGQTADGGLPYLVAKADPYDGRMRNQAWSAFLSSTRLQQAYPSIGTFSGLRVSARDGDGPWGGRADTVVISGSKGSVTVSGGSFKSKFGLKERLFGVFAGLKPGTANSDRWQDDEGGTTGRLGAPIANEVSVAGGLFARFAKGDLYWSKATGSRLLTGALAKAYRDEGGPSSKLGFPTADGKSSGSSTVGVFQHGRITCPSSGDCEVDLN</sequence>
<keyword evidence="5" id="KW-1185">Reference proteome</keyword>
<protein>
    <recommendedName>
        <fullName evidence="3">Sporulation stage II protein D amidase enhancer LytB N-terminal domain-containing protein</fullName>
    </recommendedName>
</protein>
<keyword evidence="2" id="KW-0732">Signal</keyword>
<reference evidence="4 5" key="1">
    <citation type="submission" date="2018-02" db="EMBL/GenBank/DDBJ databases">
        <authorList>
            <person name="Cohen D.B."/>
            <person name="Kent A.D."/>
        </authorList>
    </citation>
    <scope>NUCLEOTIDE SEQUENCE [LARGE SCALE GENOMIC DNA]</scope>
    <source>
        <strain evidence="4">1</strain>
    </source>
</reference>
<dbReference type="OrthoDB" id="9773852at2"/>
<dbReference type="InterPro" id="IPR013693">
    <property type="entry name" value="SpoIID/LytB_N"/>
</dbReference>